<name>A0A9P5N7R7_GYMJU</name>
<accession>A0A9P5N7R7</accession>
<dbReference type="PANTHER" id="PTHR21310">
    <property type="entry name" value="AMINOGLYCOSIDE PHOSPHOTRANSFERASE-RELATED-RELATED"/>
    <property type="match status" value="1"/>
</dbReference>
<comment type="caution">
    <text evidence="2">The sequence shown here is derived from an EMBL/GenBank/DDBJ whole genome shotgun (WGS) entry which is preliminary data.</text>
</comment>
<feature type="domain" description="Aminoglycoside phosphotransferase" evidence="1">
    <location>
        <begin position="195"/>
        <end position="256"/>
    </location>
</feature>
<evidence type="ECO:0000313" key="2">
    <source>
        <dbReference type="EMBL" id="KAF8872174.1"/>
    </source>
</evidence>
<sequence>MVPTNMHWREDTVHIEPVWSLDPDISVVEAISRHHLLPRIDIPNKELTVTLLGEGSFNKAYTVNVEATSDVKSYVFRATLPVEPSDKTTLNAHKHPVPTVIAYDSSSDNSLGFEWILMEKILRAISNIWREFIIGPIVTQFAFMEPRRQLLSRNRGPYYHDSDFVRALTDIQVADVHLIKTMSPDDPKFDECLFEDAPSVLHAVEELLSLIPQIFPKDERKDPIHTVLMHPDLSHGNIMIDPNTLEITGVIDWECTNASPQWEHPYPQCLIGPDVTEEANRVDHGDTDQLRNQLWDDWEKMQLRKVFDEVAGPAPLGEDPVAPLKRQFLEALATAEQSEVWVERWVKETRKRLAAIASTK</sequence>
<proteinExistence type="predicted"/>
<protein>
    <recommendedName>
        <fullName evidence="1">Aminoglycoside phosphotransferase domain-containing protein</fullName>
    </recommendedName>
</protein>
<evidence type="ECO:0000313" key="3">
    <source>
        <dbReference type="Proteomes" id="UP000724874"/>
    </source>
</evidence>
<dbReference type="OrthoDB" id="10003767at2759"/>
<feature type="non-terminal residue" evidence="2">
    <location>
        <position position="360"/>
    </location>
</feature>
<gene>
    <name evidence="2" type="ORF">CPB84DRAFT_1799866</name>
</gene>
<reference evidence="2" key="1">
    <citation type="submission" date="2020-11" db="EMBL/GenBank/DDBJ databases">
        <authorList>
            <consortium name="DOE Joint Genome Institute"/>
            <person name="Ahrendt S."/>
            <person name="Riley R."/>
            <person name="Andreopoulos W."/>
            <person name="LaButti K."/>
            <person name="Pangilinan J."/>
            <person name="Ruiz-duenas F.J."/>
            <person name="Barrasa J.M."/>
            <person name="Sanchez-Garcia M."/>
            <person name="Camarero S."/>
            <person name="Miyauchi S."/>
            <person name="Serrano A."/>
            <person name="Linde D."/>
            <person name="Babiker R."/>
            <person name="Drula E."/>
            <person name="Ayuso-Fernandez I."/>
            <person name="Pacheco R."/>
            <person name="Padilla G."/>
            <person name="Ferreira P."/>
            <person name="Barriuso J."/>
            <person name="Kellner H."/>
            <person name="Castanera R."/>
            <person name="Alfaro M."/>
            <person name="Ramirez L."/>
            <person name="Pisabarro A.G."/>
            <person name="Kuo A."/>
            <person name="Tritt A."/>
            <person name="Lipzen A."/>
            <person name="He G."/>
            <person name="Yan M."/>
            <person name="Ng V."/>
            <person name="Cullen D."/>
            <person name="Martin F."/>
            <person name="Rosso M.-N."/>
            <person name="Henrissat B."/>
            <person name="Hibbett D."/>
            <person name="Martinez A.T."/>
            <person name="Grigoriev I.V."/>
        </authorList>
    </citation>
    <scope>NUCLEOTIDE SEQUENCE</scope>
    <source>
        <strain evidence="2">AH 44721</strain>
    </source>
</reference>
<dbReference type="AlphaFoldDB" id="A0A9P5N7R7"/>
<organism evidence="2 3">
    <name type="scientific">Gymnopilus junonius</name>
    <name type="common">Spectacular rustgill mushroom</name>
    <name type="synonym">Gymnopilus spectabilis subsp. junonius</name>
    <dbReference type="NCBI Taxonomy" id="109634"/>
    <lineage>
        <taxon>Eukaryota</taxon>
        <taxon>Fungi</taxon>
        <taxon>Dikarya</taxon>
        <taxon>Basidiomycota</taxon>
        <taxon>Agaricomycotina</taxon>
        <taxon>Agaricomycetes</taxon>
        <taxon>Agaricomycetidae</taxon>
        <taxon>Agaricales</taxon>
        <taxon>Agaricineae</taxon>
        <taxon>Hymenogastraceae</taxon>
        <taxon>Gymnopilus</taxon>
    </lineage>
</organism>
<dbReference type="EMBL" id="JADNYJ010000276">
    <property type="protein sequence ID" value="KAF8872174.1"/>
    <property type="molecule type" value="Genomic_DNA"/>
</dbReference>
<evidence type="ECO:0000259" key="1">
    <source>
        <dbReference type="Pfam" id="PF01636"/>
    </source>
</evidence>
<dbReference type="InterPro" id="IPR051678">
    <property type="entry name" value="AGP_Transferase"/>
</dbReference>
<dbReference type="InterPro" id="IPR002575">
    <property type="entry name" value="Aminoglycoside_PTrfase"/>
</dbReference>
<dbReference type="SUPFAM" id="SSF56112">
    <property type="entry name" value="Protein kinase-like (PK-like)"/>
    <property type="match status" value="1"/>
</dbReference>
<dbReference type="InterPro" id="IPR011009">
    <property type="entry name" value="Kinase-like_dom_sf"/>
</dbReference>
<keyword evidence="3" id="KW-1185">Reference proteome</keyword>
<dbReference type="Proteomes" id="UP000724874">
    <property type="component" value="Unassembled WGS sequence"/>
</dbReference>
<dbReference type="PANTHER" id="PTHR21310:SF13">
    <property type="entry name" value="AMINOGLYCOSIDE PHOSPHOTRANSFERASE DOMAIN-CONTAINING PROTEIN"/>
    <property type="match status" value="1"/>
</dbReference>
<dbReference type="Gene3D" id="3.90.1200.10">
    <property type="match status" value="1"/>
</dbReference>
<dbReference type="Pfam" id="PF01636">
    <property type="entry name" value="APH"/>
    <property type="match status" value="1"/>
</dbReference>